<evidence type="ECO:0000313" key="3">
    <source>
        <dbReference type="EMBL" id="TQV67667.1"/>
    </source>
</evidence>
<dbReference type="PANTHER" id="PTHR30543:SF31">
    <property type="entry name" value="NADPH-DEPENDENT AZOREDUCTASE AZR"/>
    <property type="match status" value="1"/>
</dbReference>
<comment type="caution">
    <text evidence="3">The sequence shown here is derived from an EMBL/GenBank/DDBJ whole genome shotgun (WGS) entry which is preliminary data.</text>
</comment>
<keyword evidence="1" id="KW-0288">FMN</keyword>
<dbReference type="InterPro" id="IPR005025">
    <property type="entry name" value="FMN_Rdtase-like_dom"/>
</dbReference>
<dbReference type="RefSeq" id="WP_142929723.1">
    <property type="nucleotide sequence ID" value="NZ_ML660110.1"/>
</dbReference>
<feature type="domain" description="NADPH-dependent FMN reductase-like" evidence="2">
    <location>
        <begin position="2"/>
        <end position="148"/>
    </location>
</feature>
<dbReference type="InterPro" id="IPR029039">
    <property type="entry name" value="Flavoprotein-like_sf"/>
</dbReference>
<keyword evidence="1" id="KW-0285">Flavoprotein</keyword>
<evidence type="ECO:0000256" key="1">
    <source>
        <dbReference type="ARBA" id="ARBA00022643"/>
    </source>
</evidence>
<dbReference type="GO" id="GO:0010181">
    <property type="term" value="F:FMN binding"/>
    <property type="evidence" value="ECO:0007669"/>
    <property type="project" value="TreeGrafter"/>
</dbReference>
<reference evidence="3 4" key="1">
    <citation type="submission" date="2019-06" db="EMBL/GenBank/DDBJ databases">
        <title>Whole genome sequence for Cellvibrionaceae sp. R142.</title>
        <authorList>
            <person name="Wang G."/>
        </authorList>
    </citation>
    <scope>NUCLEOTIDE SEQUENCE [LARGE SCALE GENOMIC DNA]</scope>
    <source>
        <strain evidence="3 4">R142</strain>
    </source>
</reference>
<keyword evidence="4" id="KW-1185">Reference proteome</keyword>
<gene>
    <name evidence="3" type="ORF">FKG94_25170</name>
</gene>
<sequence length="202" mass="22518">MMNVCVISGSHRQSSNTLKCANYVLSRLESRGHTCQLIDLFAQPVPIWSEDFWSNDSSEKNSWHTNSEILKASDAYVVMTPEYCGMATPSIKNFLLKCNGVETGNKPVLLIGISAGLGGISPILELKLNGFKNNFMCVIPYSVIIRNADTMLNGEKPDSDEEMKLRESIQYALDHLLIYAESLSHVRLCGLTDFDLYPYGQV</sequence>
<dbReference type="Gene3D" id="3.40.50.360">
    <property type="match status" value="1"/>
</dbReference>
<name>A0A545SRT2_9GAMM</name>
<dbReference type="InterPro" id="IPR050712">
    <property type="entry name" value="NAD(P)H-dep_reductase"/>
</dbReference>
<dbReference type="SUPFAM" id="SSF52218">
    <property type="entry name" value="Flavoproteins"/>
    <property type="match status" value="1"/>
</dbReference>
<dbReference type="OrthoDB" id="5563352at2"/>
<dbReference type="Pfam" id="PF03358">
    <property type="entry name" value="FMN_red"/>
    <property type="match status" value="1"/>
</dbReference>
<accession>A0A545SRT2</accession>
<organism evidence="3 4">
    <name type="scientific">Exilibacterium tricleocarpae</name>
    <dbReference type="NCBI Taxonomy" id="2591008"/>
    <lineage>
        <taxon>Bacteria</taxon>
        <taxon>Pseudomonadati</taxon>
        <taxon>Pseudomonadota</taxon>
        <taxon>Gammaproteobacteria</taxon>
        <taxon>Cellvibrionales</taxon>
        <taxon>Cellvibrionaceae</taxon>
        <taxon>Exilibacterium</taxon>
    </lineage>
</organism>
<proteinExistence type="predicted"/>
<evidence type="ECO:0000313" key="4">
    <source>
        <dbReference type="Proteomes" id="UP000319732"/>
    </source>
</evidence>
<dbReference type="AlphaFoldDB" id="A0A545SRT2"/>
<dbReference type="GO" id="GO:0005829">
    <property type="term" value="C:cytosol"/>
    <property type="evidence" value="ECO:0007669"/>
    <property type="project" value="TreeGrafter"/>
</dbReference>
<protein>
    <submittedName>
        <fullName evidence="3">NAD(P)H-dependent oxidoreductase</fullName>
    </submittedName>
</protein>
<dbReference type="GO" id="GO:0016491">
    <property type="term" value="F:oxidoreductase activity"/>
    <property type="evidence" value="ECO:0007669"/>
    <property type="project" value="InterPro"/>
</dbReference>
<evidence type="ECO:0000259" key="2">
    <source>
        <dbReference type="Pfam" id="PF03358"/>
    </source>
</evidence>
<dbReference type="EMBL" id="VHSG01000034">
    <property type="protein sequence ID" value="TQV67667.1"/>
    <property type="molecule type" value="Genomic_DNA"/>
</dbReference>
<dbReference type="PANTHER" id="PTHR30543">
    <property type="entry name" value="CHROMATE REDUCTASE"/>
    <property type="match status" value="1"/>
</dbReference>
<dbReference type="Proteomes" id="UP000319732">
    <property type="component" value="Unassembled WGS sequence"/>
</dbReference>